<dbReference type="Proteomes" id="UP001231649">
    <property type="component" value="Chromosome 3"/>
</dbReference>
<protein>
    <submittedName>
        <fullName evidence="1">Uncharacterized protein</fullName>
    </submittedName>
</protein>
<evidence type="ECO:0000313" key="1">
    <source>
        <dbReference type="EMBL" id="KAJ8719305.1"/>
    </source>
</evidence>
<sequence length="225" mass="24202">MPIITVDKFASIKNIIQESPEFPFVLSAAASSAPAHIKDGASRAVIISRLTLNEVYHNTLPVTMSLWRPYSDDADVPMDLTQPQVQGVKFPDHHPPQCSECYPSQLPVPPGYYGAPLQIFPGGSTSGYVAAPYRQSSPPESSIEVLDPLSDDPEFQDFEESALSVIETKNGGALVGSNPRMRAVCPAPAPMPRTVAIGKGTTWPPREVATVASCKRSTCLLKLPT</sequence>
<accession>A0ACC2QLH0</accession>
<name>A0ACC2QLH0_9NEOP</name>
<keyword evidence="2" id="KW-1185">Reference proteome</keyword>
<organism evidence="1 2">
    <name type="scientific">Mythimna loreyi</name>
    <dbReference type="NCBI Taxonomy" id="667449"/>
    <lineage>
        <taxon>Eukaryota</taxon>
        <taxon>Metazoa</taxon>
        <taxon>Ecdysozoa</taxon>
        <taxon>Arthropoda</taxon>
        <taxon>Hexapoda</taxon>
        <taxon>Insecta</taxon>
        <taxon>Pterygota</taxon>
        <taxon>Neoptera</taxon>
        <taxon>Endopterygota</taxon>
        <taxon>Lepidoptera</taxon>
        <taxon>Glossata</taxon>
        <taxon>Ditrysia</taxon>
        <taxon>Noctuoidea</taxon>
        <taxon>Noctuidae</taxon>
        <taxon>Noctuinae</taxon>
        <taxon>Hadenini</taxon>
        <taxon>Mythimna</taxon>
    </lineage>
</organism>
<dbReference type="EMBL" id="CM056779">
    <property type="protein sequence ID" value="KAJ8719305.1"/>
    <property type="molecule type" value="Genomic_DNA"/>
</dbReference>
<gene>
    <name evidence="1" type="ORF">PYW08_011480</name>
</gene>
<proteinExistence type="predicted"/>
<evidence type="ECO:0000313" key="2">
    <source>
        <dbReference type="Proteomes" id="UP001231649"/>
    </source>
</evidence>
<comment type="caution">
    <text evidence="1">The sequence shown here is derived from an EMBL/GenBank/DDBJ whole genome shotgun (WGS) entry which is preliminary data.</text>
</comment>
<reference evidence="1" key="1">
    <citation type="submission" date="2023-03" db="EMBL/GenBank/DDBJ databases">
        <title>Chromosome-level genomes of two armyworms, Mythimna separata and Mythimna loreyi, provide insights into the biosynthesis and reception of sex pheromones.</title>
        <authorList>
            <person name="Zhao H."/>
        </authorList>
    </citation>
    <scope>NUCLEOTIDE SEQUENCE</scope>
    <source>
        <strain evidence="1">BeijingLab</strain>
    </source>
</reference>